<dbReference type="InterPro" id="IPR036390">
    <property type="entry name" value="WH_DNA-bd_sf"/>
</dbReference>
<dbReference type="Pfam" id="PF00950">
    <property type="entry name" value="ABC-3"/>
    <property type="match status" value="1"/>
</dbReference>
<dbReference type="GO" id="GO:0046914">
    <property type="term" value="F:transition metal ion binding"/>
    <property type="evidence" value="ECO:0007669"/>
    <property type="project" value="InterPro"/>
</dbReference>
<gene>
    <name evidence="9" type="ORF">VIS_S3AVA40012</name>
</gene>
<accession>H6RE05</accession>
<dbReference type="GO" id="GO:0003700">
    <property type="term" value="F:DNA-binding transcription factor activity"/>
    <property type="evidence" value="ECO:0007669"/>
    <property type="project" value="InterPro"/>
</dbReference>
<dbReference type="GO" id="GO:0010043">
    <property type="term" value="P:response to zinc ion"/>
    <property type="evidence" value="ECO:0007669"/>
    <property type="project" value="TreeGrafter"/>
</dbReference>
<protein>
    <submittedName>
        <fullName evidence="9">Manganese ABC transporter permease</fullName>
    </submittedName>
</protein>
<feature type="domain" description="Iron dependent repressor metal binding and dimerisation" evidence="8">
    <location>
        <begin position="348"/>
        <end position="416"/>
    </location>
</feature>
<dbReference type="Gene3D" id="1.10.10.10">
    <property type="entry name" value="Winged helix-like DNA-binding domain superfamily/Winged helix DNA-binding domain"/>
    <property type="match status" value="1"/>
</dbReference>
<evidence type="ECO:0000256" key="4">
    <source>
        <dbReference type="ARBA" id="ARBA00022989"/>
    </source>
</evidence>
<dbReference type="SUPFAM" id="SSF47979">
    <property type="entry name" value="Iron-dependent repressor protein, dimerization domain"/>
    <property type="match status" value="1"/>
</dbReference>
<dbReference type="Pfam" id="PF02742">
    <property type="entry name" value="Fe_dep_repr_C"/>
    <property type="match status" value="1"/>
</dbReference>
<dbReference type="SMART" id="SM00529">
    <property type="entry name" value="HTH_DTXR"/>
    <property type="match status" value="1"/>
</dbReference>
<evidence type="ECO:0000256" key="3">
    <source>
        <dbReference type="ARBA" id="ARBA00022692"/>
    </source>
</evidence>
<evidence type="ECO:0000256" key="5">
    <source>
        <dbReference type="ARBA" id="ARBA00023136"/>
    </source>
</evidence>
<dbReference type="GO" id="GO:0043190">
    <property type="term" value="C:ATP-binding cassette (ABC) transporter complex"/>
    <property type="evidence" value="ECO:0007669"/>
    <property type="project" value="InterPro"/>
</dbReference>
<feature type="transmembrane region" description="Helical" evidence="7">
    <location>
        <begin position="228"/>
        <end position="250"/>
    </location>
</feature>
<dbReference type="SUPFAM" id="SSF50037">
    <property type="entry name" value="C-terminal domain of transcriptional repressors"/>
    <property type="match status" value="1"/>
</dbReference>
<comment type="similarity">
    <text evidence="2 6">Belongs to the ABC-3 integral membrane protein family.</text>
</comment>
<evidence type="ECO:0000313" key="9">
    <source>
        <dbReference type="EMBL" id="CCF99266.1"/>
    </source>
</evidence>
<feature type="transmembrane region" description="Helical" evidence="7">
    <location>
        <begin position="98"/>
        <end position="116"/>
    </location>
</feature>
<evidence type="ECO:0000256" key="7">
    <source>
        <dbReference type="SAM" id="Phobius"/>
    </source>
</evidence>
<dbReference type="SUPFAM" id="SSF81345">
    <property type="entry name" value="ABC transporter involved in vitamin B12 uptake, BtuC"/>
    <property type="match status" value="1"/>
</dbReference>
<name>H6RE05_9BACT</name>
<feature type="transmembrane region" description="Helical" evidence="7">
    <location>
        <begin position="142"/>
        <end position="160"/>
    </location>
</feature>
<dbReference type="PANTHER" id="PTHR30477:SF0">
    <property type="entry name" value="METAL TRANSPORT SYSTEM MEMBRANE PROTEIN TM_0125-RELATED"/>
    <property type="match status" value="1"/>
</dbReference>
<dbReference type="InterPro" id="IPR036421">
    <property type="entry name" value="Fe_dep_repressor_sf"/>
</dbReference>
<dbReference type="InterPro" id="IPR001367">
    <property type="entry name" value="Fe_dep_repressor"/>
</dbReference>
<keyword evidence="4 7" id="KW-1133">Transmembrane helix</keyword>
<dbReference type="InterPro" id="IPR008988">
    <property type="entry name" value="Transcriptional_repressor_C"/>
</dbReference>
<dbReference type="AlphaFoldDB" id="H6RE05"/>
<organism evidence="9">
    <name type="scientific">uncultured Flavobacteriia bacterium</name>
    <dbReference type="NCBI Taxonomy" id="212695"/>
    <lineage>
        <taxon>Bacteria</taxon>
        <taxon>Pseudomonadati</taxon>
        <taxon>Bacteroidota</taxon>
        <taxon>Flavobacteriia</taxon>
        <taxon>environmental samples</taxon>
    </lineage>
</organism>
<evidence type="ECO:0000256" key="6">
    <source>
        <dbReference type="RuleBase" id="RU003943"/>
    </source>
</evidence>
<reference evidence="9" key="1">
    <citation type="journal article" date="2012" name="Environ. Microbiol.">
        <title>Genomic content of uncultured Bacteroidetes from contrasting oceanic provinces in the North Atlantic Ocean.</title>
        <authorList>
            <person name="Gomez-Pereira P.R."/>
            <person name="Schuler M."/>
            <person name="Fuchs B.M."/>
            <person name="Bennke C."/>
            <person name="Teeling H."/>
            <person name="Waldmann J."/>
            <person name="Richter M."/>
            <person name="Barbe V."/>
            <person name="Bataille E."/>
            <person name="Glockner F.O."/>
            <person name="Amann R."/>
        </authorList>
    </citation>
    <scope>NUCLEOTIDE SEQUENCE</scope>
</reference>
<dbReference type="GO" id="GO:0071281">
    <property type="term" value="P:cellular response to iron ion"/>
    <property type="evidence" value="ECO:0007669"/>
    <property type="project" value="UniProtKB-ARBA"/>
</dbReference>
<evidence type="ECO:0000259" key="8">
    <source>
        <dbReference type="Pfam" id="PF02742"/>
    </source>
</evidence>
<keyword evidence="3 6" id="KW-0812">Transmembrane</keyword>
<dbReference type="CDD" id="cd06550">
    <property type="entry name" value="TM_ABC_iron-siderophores_like"/>
    <property type="match status" value="1"/>
</dbReference>
<feature type="transmembrane region" description="Helical" evidence="7">
    <location>
        <begin position="12"/>
        <end position="36"/>
    </location>
</feature>
<reference evidence="9" key="2">
    <citation type="submission" date="2012-02" db="EMBL/GenBank/DDBJ databases">
        <authorList>
            <person name="Genoscope - CEA"/>
        </authorList>
    </citation>
    <scope>NUCLEOTIDE SEQUENCE</scope>
</reference>
<keyword evidence="6" id="KW-0813">Transport</keyword>
<feature type="transmembrane region" description="Helical" evidence="7">
    <location>
        <begin position="41"/>
        <end position="60"/>
    </location>
</feature>
<dbReference type="InterPro" id="IPR036388">
    <property type="entry name" value="WH-like_DNA-bd_sf"/>
</dbReference>
<dbReference type="Gene3D" id="1.10.3470.10">
    <property type="entry name" value="ABC transporter involved in vitamin B12 uptake, BtuC"/>
    <property type="match status" value="1"/>
</dbReference>
<feature type="transmembrane region" description="Helical" evidence="7">
    <location>
        <begin position="256"/>
        <end position="274"/>
    </location>
</feature>
<dbReference type="PANTHER" id="PTHR30477">
    <property type="entry name" value="ABC-TRANSPORTER METAL-BINDING PROTEIN"/>
    <property type="match status" value="1"/>
</dbReference>
<dbReference type="InterPro" id="IPR001626">
    <property type="entry name" value="ABC_TroCD"/>
</dbReference>
<dbReference type="GO" id="GO:0055085">
    <property type="term" value="P:transmembrane transport"/>
    <property type="evidence" value="ECO:0007669"/>
    <property type="project" value="InterPro"/>
</dbReference>
<dbReference type="InterPro" id="IPR022689">
    <property type="entry name" value="Iron_dep_repressor"/>
</dbReference>
<keyword evidence="5 7" id="KW-0472">Membrane</keyword>
<dbReference type="FunFam" id="1.10.3470.10:FF:000003">
    <property type="entry name" value="Iron ABC transporter permease SitD"/>
    <property type="match status" value="1"/>
</dbReference>
<proteinExistence type="inferred from homology"/>
<dbReference type="InterPro" id="IPR037294">
    <property type="entry name" value="ABC_BtuC-like"/>
</dbReference>
<dbReference type="GO" id="GO:0046983">
    <property type="term" value="F:protein dimerization activity"/>
    <property type="evidence" value="ECO:0007669"/>
    <property type="project" value="InterPro"/>
</dbReference>
<dbReference type="SUPFAM" id="SSF46785">
    <property type="entry name" value="Winged helix' DNA-binding domain"/>
    <property type="match status" value="1"/>
</dbReference>
<comment type="subcellular location">
    <subcellularLocation>
        <location evidence="6">Cell membrane</location>
        <topology evidence="6">Multi-pass membrane protein</topology>
    </subcellularLocation>
    <subcellularLocation>
        <location evidence="1">Membrane</location>
        <topology evidence="1">Multi-pass membrane protein</topology>
    </subcellularLocation>
</comment>
<evidence type="ECO:0000256" key="1">
    <source>
        <dbReference type="ARBA" id="ARBA00004141"/>
    </source>
</evidence>
<dbReference type="EMBL" id="FO117575">
    <property type="protein sequence ID" value="CCF99266.1"/>
    <property type="molecule type" value="Genomic_DNA"/>
</dbReference>
<sequence length="494" mass="54580">MQELFNTLSEPFAIRAIMACSMVGVMCGIIGCFIVLRNMSLIGDALSHAILPGIFVSFIFLGYSTIGFFVGSVLAGILSAFMITWIQHNVKTKNDASIGIVFTVMFSLGVIGISWLNSEKGAHLDLGDFLFGNALGVSNEDLVLTAVVMLYTMASVALFYRYLFITTFQPTIAATMGISVKMVHYFLMLLLSFAVVAALRTVGVILVVAMLITPSSTALLLSNKLKVVIVISACIGLVSAILGMTLSIFWNTPPGPMMVVVSTFFYALAVLFAFEKGLLPRAIRRYNQSKKIEREDIIKYAFKFFEKKKLTISEIQQYLGLKENRIKSHLDYLKKDGLLSIGSGIGLTYKGKQKAEGLVRAHRLWELYQVDSMGLLEGQIHEEAEILEHHLSEEILDQLDKKLGFPSKDPHGSPIPPKIIAPKRPLLNIKLGTKAFIAKEQISDQVESELWELGLLPDSAITLVKVEKDVVKVKYQGRPLVIRAQLAGLINTKR</sequence>
<evidence type="ECO:0000256" key="2">
    <source>
        <dbReference type="ARBA" id="ARBA00008034"/>
    </source>
</evidence>